<dbReference type="EMBL" id="MU001690">
    <property type="protein sequence ID" value="KAF2454633.1"/>
    <property type="molecule type" value="Genomic_DNA"/>
</dbReference>
<proteinExistence type="predicted"/>
<protein>
    <submittedName>
        <fullName evidence="1">Uncharacterized protein</fullName>
    </submittedName>
</protein>
<dbReference type="AlphaFoldDB" id="A0A6A6NTN3"/>
<sequence>MVDAISPICHIPGASYLSLPFCRSAELGRSSVKFEDLVNVQDNVAELQTLTLYGKELPAHIRKTELAVRILRPVVRYSDLPSHDELLDELSKFIRDLEEVADALVTFNVKVGRLVDEALLSSRWVLQTLNKLKKRQIWTWLNTFFSSDEDAVRREYLRHCEFLQNHLAKRIEQADNLRNSLRRMESRFDTMGKIIARDDAGIKIDREELLSQLFTRLGGNRESRERLEEQLQLLKQVNSYRIYALAHVMGIMAKMQSMAASLKDLKERVLTPTAAENRRSPPLEIQLYAVQKGAERLQRLVIEGTENGNNQRQIEMAPGEQVRAVSLTLSK</sequence>
<evidence type="ECO:0000313" key="1">
    <source>
        <dbReference type="EMBL" id="KAF2454633.1"/>
    </source>
</evidence>
<organism evidence="1 2">
    <name type="scientific">Lineolata rhizophorae</name>
    <dbReference type="NCBI Taxonomy" id="578093"/>
    <lineage>
        <taxon>Eukaryota</taxon>
        <taxon>Fungi</taxon>
        <taxon>Dikarya</taxon>
        <taxon>Ascomycota</taxon>
        <taxon>Pezizomycotina</taxon>
        <taxon>Dothideomycetes</taxon>
        <taxon>Dothideomycetes incertae sedis</taxon>
        <taxon>Lineolatales</taxon>
        <taxon>Lineolataceae</taxon>
        <taxon>Lineolata</taxon>
    </lineage>
</organism>
<keyword evidence="2" id="KW-1185">Reference proteome</keyword>
<name>A0A6A6NTN3_9PEZI</name>
<reference evidence="1" key="1">
    <citation type="journal article" date="2020" name="Stud. Mycol.">
        <title>101 Dothideomycetes genomes: a test case for predicting lifestyles and emergence of pathogens.</title>
        <authorList>
            <person name="Haridas S."/>
            <person name="Albert R."/>
            <person name="Binder M."/>
            <person name="Bloem J."/>
            <person name="Labutti K."/>
            <person name="Salamov A."/>
            <person name="Andreopoulos B."/>
            <person name="Baker S."/>
            <person name="Barry K."/>
            <person name="Bills G."/>
            <person name="Bluhm B."/>
            <person name="Cannon C."/>
            <person name="Castanera R."/>
            <person name="Culley D."/>
            <person name="Daum C."/>
            <person name="Ezra D."/>
            <person name="Gonzalez J."/>
            <person name="Henrissat B."/>
            <person name="Kuo A."/>
            <person name="Liang C."/>
            <person name="Lipzen A."/>
            <person name="Lutzoni F."/>
            <person name="Magnuson J."/>
            <person name="Mondo S."/>
            <person name="Nolan M."/>
            <person name="Ohm R."/>
            <person name="Pangilinan J."/>
            <person name="Park H.-J."/>
            <person name="Ramirez L."/>
            <person name="Alfaro M."/>
            <person name="Sun H."/>
            <person name="Tritt A."/>
            <person name="Yoshinaga Y."/>
            <person name="Zwiers L.-H."/>
            <person name="Turgeon B."/>
            <person name="Goodwin S."/>
            <person name="Spatafora J."/>
            <person name="Crous P."/>
            <person name="Grigoriev I."/>
        </authorList>
    </citation>
    <scope>NUCLEOTIDE SEQUENCE</scope>
    <source>
        <strain evidence="1">ATCC 16933</strain>
    </source>
</reference>
<dbReference type="Proteomes" id="UP000799766">
    <property type="component" value="Unassembled WGS sequence"/>
</dbReference>
<accession>A0A6A6NTN3</accession>
<gene>
    <name evidence="1" type="ORF">BDY21DRAFT_291089</name>
</gene>
<dbReference type="OrthoDB" id="4179406at2759"/>
<evidence type="ECO:0000313" key="2">
    <source>
        <dbReference type="Proteomes" id="UP000799766"/>
    </source>
</evidence>